<dbReference type="Proteomes" id="UP001521137">
    <property type="component" value="Unassembled WGS sequence"/>
</dbReference>
<keyword evidence="3" id="KW-1185">Reference proteome</keyword>
<protein>
    <submittedName>
        <fullName evidence="2">DUF4381 domain-containing protein</fullName>
    </submittedName>
</protein>
<organism evidence="2 3">
    <name type="scientific">Paraglaciecola algarum</name>
    <dbReference type="NCBI Taxonomy" id="3050085"/>
    <lineage>
        <taxon>Bacteria</taxon>
        <taxon>Pseudomonadati</taxon>
        <taxon>Pseudomonadota</taxon>
        <taxon>Gammaproteobacteria</taxon>
        <taxon>Alteromonadales</taxon>
        <taxon>Alteromonadaceae</taxon>
        <taxon>Paraglaciecola</taxon>
    </lineage>
</organism>
<evidence type="ECO:0000313" key="2">
    <source>
        <dbReference type="EMBL" id="MCF2950359.1"/>
    </source>
</evidence>
<dbReference type="RefSeq" id="WP_235314461.1">
    <property type="nucleotide sequence ID" value="NZ_JAKGAS010000018.1"/>
</dbReference>
<gene>
    <name evidence="2" type="ORF">L0668_19780</name>
</gene>
<evidence type="ECO:0000313" key="3">
    <source>
        <dbReference type="Proteomes" id="UP001521137"/>
    </source>
</evidence>
<feature type="transmembrane region" description="Helical" evidence="1">
    <location>
        <begin position="23"/>
        <end position="44"/>
    </location>
</feature>
<dbReference type="EMBL" id="JAKGAS010000018">
    <property type="protein sequence ID" value="MCF2950359.1"/>
    <property type="molecule type" value="Genomic_DNA"/>
</dbReference>
<dbReference type="Pfam" id="PF14316">
    <property type="entry name" value="DUF4381"/>
    <property type="match status" value="1"/>
</dbReference>
<keyword evidence="1" id="KW-0472">Membrane</keyword>
<dbReference type="InterPro" id="IPR025489">
    <property type="entry name" value="DUF4381"/>
</dbReference>
<accession>A0ABS9DC92</accession>
<comment type="caution">
    <text evidence="2">The sequence shown here is derived from an EMBL/GenBank/DDBJ whole genome shotgun (WGS) entry which is preliminary data.</text>
</comment>
<evidence type="ECO:0000256" key="1">
    <source>
        <dbReference type="SAM" id="Phobius"/>
    </source>
</evidence>
<keyword evidence="1" id="KW-1133">Transmembrane helix</keyword>
<keyword evidence="1" id="KW-0812">Transmembrane</keyword>
<reference evidence="2 3" key="1">
    <citation type="submission" date="2022-01" db="EMBL/GenBank/DDBJ databases">
        <title>Paraglaciecola sp. G1-23.</title>
        <authorList>
            <person name="Jin M.S."/>
            <person name="Han D.M."/>
            <person name="Kim H.M."/>
            <person name="Jeon C.O."/>
        </authorList>
    </citation>
    <scope>NUCLEOTIDE SEQUENCE [LARGE SCALE GENOMIC DNA]</scope>
    <source>
        <strain evidence="2 3">G1-23</strain>
    </source>
</reference>
<sequence>MNPLENLQDIHSPAEIGLWPLAYGWWILAILIVIAIVLTSKWLIAFYRVRKNKKWALQELNKLNEQAPNYAAQINQLLKRVAMAYFSNISVQKLHGSQWAEFLANALSDKQAEKLSPVIQDMQNSLYRKHEAEHTDQIEYKQLATTWINQALPPNKKTKQKLEQSYA</sequence>
<proteinExistence type="predicted"/>
<name>A0ABS9DC92_9ALTE</name>